<protein>
    <submittedName>
        <fullName evidence="1">Uncharacterized protein</fullName>
    </submittedName>
</protein>
<keyword evidence="2" id="KW-1185">Reference proteome</keyword>
<dbReference type="AlphaFoldDB" id="A0AAD7ZWL4"/>
<accession>A0AAD7ZWL4</accession>
<reference evidence="1" key="2">
    <citation type="submission" date="2023-05" db="EMBL/GenBank/DDBJ databases">
        <authorList>
            <person name="Fouks B."/>
        </authorList>
    </citation>
    <scope>NUCLEOTIDE SEQUENCE</scope>
    <source>
        <strain evidence="1">Stay&amp;Tobe</strain>
        <tissue evidence="1">Testes</tissue>
    </source>
</reference>
<proteinExistence type="predicted"/>
<name>A0AAD7ZWL4_DIPPU</name>
<comment type="caution">
    <text evidence="1">The sequence shown here is derived from an EMBL/GenBank/DDBJ whole genome shotgun (WGS) entry which is preliminary data.</text>
</comment>
<gene>
    <name evidence="1" type="ORF">L9F63_028154</name>
</gene>
<sequence length="95" mass="10812">MNNVLVREYRSDLGVAKTVCKSGKNIRMINPTIIERGVKVNAMKLRDIDKLLTTHYGNEWKTFDSLKFYTNLLETTGNDEGEEAFVEADDNILSV</sequence>
<evidence type="ECO:0000313" key="2">
    <source>
        <dbReference type="Proteomes" id="UP001233999"/>
    </source>
</evidence>
<reference evidence="1" key="1">
    <citation type="journal article" date="2023" name="IScience">
        <title>Live-bearing cockroach genome reveals convergent evolutionary mechanisms linked to viviparity in insects and beyond.</title>
        <authorList>
            <person name="Fouks B."/>
            <person name="Harrison M.C."/>
            <person name="Mikhailova A.A."/>
            <person name="Marchal E."/>
            <person name="English S."/>
            <person name="Carruthers M."/>
            <person name="Jennings E.C."/>
            <person name="Chiamaka E.L."/>
            <person name="Frigard R.A."/>
            <person name="Pippel M."/>
            <person name="Attardo G.M."/>
            <person name="Benoit J.B."/>
            <person name="Bornberg-Bauer E."/>
            <person name="Tobe S.S."/>
        </authorList>
    </citation>
    <scope>NUCLEOTIDE SEQUENCE</scope>
    <source>
        <strain evidence="1">Stay&amp;Tobe</strain>
    </source>
</reference>
<organism evidence="1 2">
    <name type="scientific">Diploptera punctata</name>
    <name type="common">Pacific beetle cockroach</name>
    <dbReference type="NCBI Taxonomy" id="6984"/>
    <lineage>
        <taxon>Eukaryota</taxon>
        <taxon>Metazoa</taxon>
        <taxon>Ecdysozoa</taxon>
        <taxon>Arthropoda</taxon>
        <taxon>Hexapoda</taxon>
        <taxon>Insecta</taxon>
        <taxon>Pterygota</taxon>
        <taxon>Neoptera</taxon>
        <taxon>Polyneoptera</taxon>
        <taxon>Dictyoptera</taxon>
        <taxon>Blattodea</taxon>
        <taxon>Blaberoidea</taxon>
        <taxon>Blaberidae</taxon>
        <taxon>Diplopterinae</taxon>
        <taxon>Diploptera</taxon>
    </lineage>
</organism>
<dbReference type="Proteomes" id="UP001233999">
    <property type="component" value="Unassembled WGS sequence"/>
</dbReference>
<dbReference type="EMBL" id="JASPKZ010005795">
    <property type="protein sequence ID" value="KAJ9588036.1"/>
    <property type="molecule type" value="Genomic_DNA"/>
</dbReference>
<evidence type="ECO:0000313" key="1">
    <source>
        <dbReference type="EMBL" id="KAJ9588036.1"/>
    </source>
</evidence>